<evidence type="ECO:0000256" key="17">
    <source>
        <dbReference type="SAM" id="SignalP"/>
    </source>
</evidence>
<evidence type="ECO:0000256" key="3">
    <source>
        <dbReference type="ARBA" id="ARBA00008773"/>
    </source>
</evidence>
<feature type="chain" id="PRO_5019797305" description="glucan endo-1,3-beta-D-glucosidase" evidence="17">
    <location>
        <begin position="25"/>
        <end position="510"/>
    </location>
</feature>
<evidence type="ECO:0000259" key="18">
    <source>
        <dbReference type="SMART" id="SM00768"/>
    </source>
</evidence>
<dbReference type="FunFam" id="3.20.20.80:FF:000002">
    <property type="entry name" value="Glucan endo-1,3-beta-glucosidase 3"/>
    <property type="match status" value="1"/>
</dbReference>
<sequence length="510" mass="54762">MMGKCKNVLLPLLLLVLHISGFFAAPSGHGEEAFIGVNIGTQISDMPSPTDVVSLLKDQQIRHVRLFNADQAMLKALANTGISVVVTIPNDLIIGIGESNATAAKWVSQNILTHIPSTHITAIAVGSNILATLPNAARVLVNAMNFTHSALVGARLDSQIKVSTPLSSDVILESFPPSRAHFNSSWLGVMDPLLKFLDSTGSYLMLNVYPYFAYVSSNGTIALDYALFRPLPPNKDAIDSSTFLHYTNVFDAMVDAAYFAMLNLSYSNIPVVVTESGWPSKGELSEPDATHDNANTYNSNLISRVLNGTGTPKRPGVAVSTYIYELYNEDKNPGLASQQNWGLFNRIGVAVYTLHLNGSWTMFQNDTKKPTFCVAKQSADAALVQSGLDWACGPGKVNCSPLTQGQPCYDPNGSTRLSSHASYAFDAYYHSQGMTDTECDFRGAATLTTTDPSHGSCLYPGSVGRNGSLTNGTSLVPSTNSTDSGCGSQYLHDSNALIISSLIVCFAFWL</sequence>
<comment type="subcellular location">
    <subcellularLocation>
        <location evidence="2">Cell membrane</location>
        <topology evidence="2">Lipid-anchor</topology>
        <topology evidence="2">GPI-anchor</topology>
    </subcellularLocation>
</comment>
<evidence type="ECO:0000256" key="6">
    <source>
        <dbReference type="ARBA" id="ARBA00022622"/>
    </source>
</evidence>
<name>A0A484LWY1_9ASTE</name>
<feature type="signal peptide" evidence="17">
    <location>
        <begin position="1"/>
        <end position="24"/>
    </location>
</feature>
<comment type="similarity">
    <text evidence="3 15">Belongs to the glycosyl hydrolase 17 family.</text>
</comment>
<proteinExistence type="inferred from homology"/>
<dbReference type="EMBL" id="OOIL02002225">
    <property type="protein sequence ID" value="VFQ80925.1"/>
    <property type="molecule type" value="Genomic_DNA"/>
</dbReference>
<dbReference type="GO" id="GO:0005975">
    <property type="term" value="P:carbohydrate metabolic process"/>
    <property type="evidence" value="ECO:0007669"/>
    <property type="project" value="InterPro"/>
</dbReference>
<evidence type="ECO:0000256" key="12">
    <source>
        <dbReference type="ARBA" id="ARBA00023180"/>
    </source>
</evidence>
<feature type="domain" description="X8" evidence="18">
    <location>
        <begin position="371"/>
        <end position="459"/>
    </location>
</feature>
<evidence type="ECO:0000256" key="16">
    <source>
        <dbReference type="RuleBase" id="RU004336"/>
    </source>
</evidence>
<dbReference type="OrthoDB" id="941679at2759"/>
<keyword evidence="5" id="KW-1003">Cell membrane</keyword>
<dbReference type="InterPro" id="IPR012946">
    <property type="entry name" value="X8"/>
</dbReference>
<keyword evidence="8 16" id="KW-0378">Hydrolase</keyword>
<dbReference type="InterPro" id="IPR017853">
    <property type="entry name" value="GH"/>
</dbReference>
<evidence type="ECO:0000256" key="10">
    <source>
        <dbReference type="ARBA" id="ARBA00023136"/>
    </source>
</evidence>
<dbReference type="GO" id="GO:0042973">
    <property type="term" value="F:glucan endo-1,3-beta-D-glucosidase activity"/>
    <property type="evidence" value="ECO:0007669"/>
    <property type="project" value="UniProtKB-EC"/>
</dbReference>
<evidence type="ECO:0000256" key="15">
    <source>
        <dbReference type="RuleBase" id="RU004335"/>
    </source>
</evidence>
<keyword evidence="10" id="KW-0472">Membrane</keyword>
<dbReference type="GO" id="GO:0009506">
    <property type="term" value="C:plasmodesma"/>
    <property type="evidence" value="ECO:0007669"/>
    <property type="project" value="UniProtKB-ARBA"/>
</dbReference>
<organism evidence="19 20">
    <name type="scientific">Cuscuta campestris</name>
    <dbReference type="NCBI Taxonomy" id="132261"/>
    <lineage>
        <taxon>Eukaryota</taxon>
        <taxon>Viridiplantae</taxon>
        <taxon>Streptophyta</taxon>
        <taxon>Embryophyta</taxon>
        <taxon>Tracheophyta</taxon>
        <taxon>Spermatophyta</taxon>
        <taxon>Magnoliopsida</taxon>
        <taxon>eudicotyledons</taxon>
        <taxon>Gunneridae</taxon>
        <taxon>Pentapetalae</taxon>
        <taxon>asterids</taxon>
        <taxon>lamiids</taxon>
        <taxon>Solanales</taxon>
        <taxon>Convolvulaceae</taxon>
        <taxon>Cuscuteae</taxon>
        <taxon>Cuscuta</taxon>
        <taxon>Cuscuta subgen. Grammica</taxon>
        <taxon>Cuscuta sect. Cleistogrammica</taxon>
    </lineage>
</organism>
<dbReference type="InterPro" id="IPR044965">
    <property type="entry name" value="Glyco_hydro_17_plant"/>
</dbReference>
<dbReference type="Pfam" id="PF07983">
    <property type="entry name" value="X8"/>
    <property type="match status" value="1"/>
</dbReference>
<dbReference type="GO" id="GO:0006952">
    <property type="term" value="P:defense response"/>
    <property type="evidence" value="ECO:0007669"/>
    <property type="project" value="UniProtKB-KW"/>
</dbReference>
<evidence type="ECO:0000256" key="8">
    <source>
        <dbReference type="ARBA" id="ARBA00022801"/>
    </source>
</evidence>
<evidence type="ECO:0000256" key="1">
    <source>
        <dbReference type="ARBA" id="ARBA00000382"/>
    </source>
</evidence>
<keyword evidence="6" id="KW-0336">GPI-anchor</keyword>
<dbReference type="Gene3D" id="1.20.58.1040">
    <property type="match status" value="1"/>
</dbReference>
<dbReference type="PANTHER" id="PTHR32227">
    <property type="entry name" value="GLUCAN ENDO-1,3-BETA-GLUCOSIDASE BG1-RELATED-RELATED"/>
    <property type="match status" value="1"/>
</dbReference>
<comment type="catalytic activity">
    <reaction evidence="1">
        <text>Hydrolysis of (1-&gt;3)-beta-D-glucosidic linkages in (1-&gt;3)-beta-D-glucans.</text>
        <dbReference type="EC" id="3.2.1.39"/>
    </reaction>
</comment>
<gene>
    <name evidence="19" type="ORF">CCAM_LOCUS22701</name>
</gene>
<keyword evidence="20" id="KW-1185">Reference proteome</keyword>
<evidence type="ECO:0000313" key="20">
    <source>
        <dbReference type="Proteomes" id="UP000595140"/>
    </source>
</evidence>
<keyword evidence="11" id="KW-1015">Disulfide bond</keyword>
<protein>
    <recommendedName>
        <fullName evidence="4">glucan endo-1,3-beta-D-glucosidase</fullName>
        <ecNumber evidence="4">3.2.1.39</ecNumber>
    </recommendedName>
</protein>
<dbReference type="AlphaFoldDB" id="A0A484LWY1"/>
<dbReference type="InterPro" id="IPR000490">
    <property type="entry name" value="Glyco_hydro_17"/>
</dbReference>
<evidence type="ECO:0000256" key="5">
    <source>
        <dbReference type="ARBA" id="ARBA00022475"/>
    </source>
</evidence>
<dbReference type="FunFam" id="1.20.58.1040:FF:000001">
    <property type="entry name" value="Glucan endo-1,3-beta-glucosidase 4"/>
    <property type="match status" value="1"/>
</dbReference>
<evidence type="ECO:0000313" key="19">
    <source>
        <dbReference type="EMBL" id="VFQ80925.1"/>
    </source>
</evidence>
<evidence type="ECO:0000256" key="14">
    <source>
        <dbReference type="ARBA" id="ARBA00023295"/>
    </source>
</evidence>
<dbReference type="SUPFAM" id="SSF51445">
    <property type="entry name" value="(Trans)glycosidases"/>
    <property type="match status" value="1"/>
</dbReference>
<dbReference type="GO" id="GO:0098552">
    <property type="term" value="C:side of membrane"/>
    <property type="evidence" value="ECO:0007669"/>
    <property type="project" value="UniProtKB-KW"/>
</dbReference>
<keyword evidence="13" id="KW-0449">Lipoprotein</keyword>
<evidence type="ECO:0000256" key="9">
    <source>
        <dbReference type="ARBA" id="ARBA00022821"/>
    </source>
</evidence>
<evidence type="ECO:0000256" key="4">
    <source>
        <dbReference type="ARBA" id="ARBA00012780"/>
    </source>
</evidence>
<dbReference type="EC" id="3.2.1.39" evidence="4"/>
<dbReference type="Gene3D" id="3.20.20.80">
    <property type="entry name" value="Glycosidases"/>
    <property type="match status" value="1"/>
</dbReference>
<keyword evidence="9" id="KW-0611">Plant defense</keyword>
<reference evidence="19 20" key="1">
    <citation type="submission" date="2018-04" db="EMBL/GenBank/DDBJ databases">
        <authorList>
            <person name="Vogel A."/>
        </authorList>
    </citation>
    <scope>NUCLEOTIDE SEQUENCE [LARGE SCALE GENOMIC DNA]</scope>
</reference>
<dbReference type="Proteomes" id="UP000595140">
    <property type="component" value="Unassembled WGS sequence"/>
</dbReference>
<keyword evidence="14 16" id="KW-0326">Glycosidase</keyword>
<dbReference type="GO" id="GO:0005886">
    <property type="term" value="C:plasma membrane"/>
    <property type="evidence" value="ECO:0007669"/>
    <property type="project" value="UniProtKB-SubCell"/>
</dbReference>
<evidence type="ECO:0000256" key="11">
    <source>
        <dbReference type="ARBA" id="ARBA00023157"/>
    </source>
</evidence>
<evidence type="ECO:0000256" key="13">
    <source>
        <dbReference type="ARBA" id="ARBA00023288"/>
    </source>
</evidence>
<keyword evidence="12" id="KW-0325">Glycoprotein</keyword>
<evidence type="ECO:0000256" key="7">
    <source>
        <dbReference type="ARBA" id="ARBA00022729"/>
    </source>
</evidence>
<dbReference type="Pfam" id="PF00332">
    <property type="entry name" value="Glyco_hydro_17"/>
    <property type="match status" value="1"/>
</dbReference>
<dbReference type="SMART" id="SM00768">
    <property type="entry name" value="X8"/>
    <property type="match status" value="1"/>
</dbReference>
<dbReference type="PROSITE" id="PS00587">
    <property type="entry name" value="GLYCOSYL_HYDROL_F17"/>
    <property type="match status" value="1"/>
</dbReference>
<accession>A0A484LWY1</accession>
<evidence type="ECO:0000256" key="2">
    <source>
        <dbReference type="ARBA" id="ARBA00004609"/>
    </source>
</evidence>
<keyword evidence="7 17" id="KW-0732">Signal</keyword>